<proteinExistence type="predicted"/>
<reference evidence="3 4" key="1">
    <citation type="submission" date="2020-08" db="EMBL/GenBank/DDBJ databases">
        <title>Genomic Encyclopedia of Type Strains, Phase III (KMG-III): the genomes of soil and plant-associated and newly described type strains.</title>
        <authorList>
            <person name="Whitman W."/>
        </authorList>
    </citation>
    <scope>NUCLEOTIDE SEQUENCE [LARGE SCALE GENOMIC DNA]</scope>
    <source>
        <strain evidence="3 4">CECT 8577</strain>
    </source>
</reference>
<feature type="compositionally biased region" description="Polar residues" evidence="1">
    <location>
        <begin position="412"/>
        <end position="421"/>
    </location>
</feature>
<protein>
    <recommendedName>
        <fullName evidence="2">DUF222 domain-containing protein</fullName>
    </recommendedName>
</protein>
<dbReference type="AlphaFoldDB" id="A0A839RXH2"/>
<accession>A0A839RXH2</accession>
<keyword evidence="4" id="KW-1185">Reference proteome</keyword>
<gene>
    <name evidence="3" type="ORF">FHS23_001466</name>
</gene>
<dbReference type="InterPro" id="IPR003615">
    <property type="entry name" value="HNH_nuc"/>
</dbReference>
<dbReference type="Proteomes" id="UP000550714">
    <property type="component" value="Unassembled WGS sequence"/>
</dbReference>
<evidence type="ECO:0000256" key="1">
    <source>
        <dbReference type="SAM" id="MobiDB-lite"/>
    </source>
</evidence>
<feature type="domain" description="DUF222" evidence="2">
    <location>
        <begin position="9"/>
        <end position="303"/>
    </location>
</feature>
<dbReference type="Pfam" id="PF02720">
    <property type="entry name" value="DUF222"/>
    <property type="match status" value="1"/>
</dbReference>
<evidence type="ECO:0000259" key="2">
    <source>
        <dbReference type="Pfam" id="PF02720"/>
    </source>
</evidence>
<evidence type="ECO:0000313" key="4">
    <source>
        <dbReference type="Proteomes" id="UP000550714"/>
    </source>
</evidence>
<sequence length="437" mass="48223">MDDMGDMLESLRDLRVRRAQIDAQEVALLARISAVVGDDRGLAEELTPVLRVSTREVERRIDDAKSLTGRMPQLLAAMRAGDVETYGARRVLAVVDPLDDWAAQQVDELLAERLVEASETAWQPGNLAQRARRLVEKIDPDGQTARARRARAERRVELTPGEHAMSSFEAQLPAEVAAACYTRVDGMARSLRRGGDRRTLDQLRADVTADLLLGRDPGVALPEAAATVSVHVPADAALGISDDGCELDGYGPIPAPIAREIMTNSRSIWRAVLCDPGTGEPVDLGRTRRRPSATIRDLVRIRDRECVMPWCHRPARHCDHDHEHAWAAPGGGGSTSVANGGPRCRRHHRLKDQPGWSARYDPVHGITQVTTPHGATYTARREPVLTPTRTAPTRDAQARDAQARRVRRCDSPTRQAQSRTAPTRDDPKHRNEDNPPF</sequence>
<name>A0A839RXH2_9PSEU</name>
<comment type="caution">
    <text evidence="3">The sequence shown here is derived from an EMBL/GenBank/DDBJ whole genome shotgun (WGS) entry which is preliminary data.</text>
</comment>
<dbReference type="InterPro" id="IPR003870">
    <property type="entry name" value="DUF222"/>
</dbReference>
<organism evidence="3 4">
    <name type="scientific">Prauserella isguenensis</name>
    <dbReference type="NCBI Taxonomy" id="1470180"/>
    <lineage>
        <taxon>Bacteria</taxon>
        <taxon>Bacillati</taxon>
        <taxon>Actinomycetota</taxon>
        <taxon>Actinomycetes</taxon>
        <taxon>Pseudonocardiales</taxon>
        <taxon>Pseudonocardiaceae</taxon>
        <taxon>Prauserella</taxon>
    </lineage>
</organism>
<feature type="compositionally biased region" description="Basic and acidic residues" evidence="1">
    <location>
        <begin position="422"/>
        <end position="437"/>
    </location>
</feature>
<dbReference type="CDD" id="cd00085">
    <property type="entry name" value="HNHc"/>
    <property type="match status" value="1"/>
</dbReference>
<feature type="compositionally biased region" description="Low complexity" evidence="1">
    <location>
        <begin position="386"/>
        <end position="395"/>
    </location>
</feature>
<dbReference type="EMBL" id="JACHWU010000001">
    <property type="protein sequence ID" value="MBB3050471.1"/>
    <property type="molecule type" value="Genomic_DNA"/>
</dbReference>
<feature type="compositionally biased region" description="Basic and acidic residues" evidence="1">
    <location>
        <begin position="396"/>
        <end position="411"/>
    </location>
</feature>
<feature type="region of interest" description="Disordered" evidence="1">
    <location>
        <begin position="329"/>
        <end position="437"/>
    </location>
</feature>
<evidence type="ECO:0000313" key="3">
    <source>
        <dbReference type="EMBL" id="MBB3050471.1"/>
    </source>
</evidence>